<accession>A0A1X7IN46</accession>
<evidence type="ECO:0000313" key="4">
    <source>
        <dbReference type="Proteomes" id="UP000193244"/>
    </source>
</evidence>
<keyword evidence="4" id="KW-1185">Reference proteome</keyword>
<proteinExistence type="predicted"/>
<keyword evidence="3" id="KW-0378">Hydrolase</keyword>
<sequence>MVKRVGGSRTSRRTAWSFGRAADLAALAVIAVASLGLAAAALIGVHLHPSPVGAIRTAPASSEPSAEPTPSSTPTPTPTPVIPVAVSLLHDGAVSTGGSWWSLSVGAGAVPNAVDGAEVPAPTAATTQLTVEELGSLLEGSPSLQGYIVVQAGSTEVADGAEPAPVARSLGVLWQAIRDRGGIPIATLLPPSDDDASETNALNSAIASAAQAAGVGVLDLHTAVSTPSGFWAAGLSDDGETANADGSSALATAAEAQLPVLLTAR</sequence>
<reference evidence="4" key="1">
    <citation type="submission" date="2017-04" db="EMBL/GenBank/DDBJ databases">
        <authorList>
            <person name="Varghese N."/>
            <person name="Submissions S."/>
        </authorList>
    </citation>
    <scope>NUCLEOTIDE SEQUENCE [LARGE SCALE GENOMIC DNA]</scope>
    <source>
        <strain evidence="4">VKM Ac-2510</strain>
    </source>
</reference>
<organism evidence="3 4">
    <name type="scientific">Agreia pratensis</name>
    <dbReference type="NCBI Taxonomy" id="150121"/>
    <lineage>
        <taxon>Bacteria</taxon>
        <taxon>Bacillati</taxon>
        <taxon>Actinomycetota</taxon>
        <taxon>Actinomycetes</taxon>
        <taxon>Micrococcales</taxon>
        <taxon>Microbacteriaceae</taxon>
        <taxon>Agreia</taxon>
    </lineage>
</organism>
<gene>
    <name evidence="3" type="ORF">SAMN06296010_0669</name>
</gene>
<dbReference type="AlphaFoldDB" id="A0A1X7IN46"/>
<feature type="domain" description="SGNH hydrolase-type esterase" evidence="2">
    <location>
        <begin position="126"/>
        <end position="239"/>
    </location>
</feature>
<protein>
    <submittedName>
        <fullName evidence="3">GDSL-like Lipase/Acylhydrolase family protein</fullName>
    </submittedName>
</protein>
<dbReference type="EMBL" id="FXAY01000001">
    <property type="protein sequence ID" value="SMG16119.1"/>
    <property type="molecule type" value="Genomic_DNA"/>
</dbReference>
<dbReference type="InterPro" id="IPR036514">
    <property type="entry name" value="SGNH_hydro_sf"/>
</dbReference>
<dbReference type="Pfam" id="PF13472">
    <property type="entry name" value="Lipase_GDSL_2"/>
    <property type="match status" value="1"/>
</dbReference>
<dbReference type="GO" id="GO:0016787">
    <property type="term" value="F:hydrolase activity"/>
    <property type="evidence" value="ECO:0007669"/>
    <property type="project" value="UniProtKB-KW"/>
</dbReference>
<name>A0A1X7IN46_9MICO</name>
<dbReference type="Proteomes" id="UP000193244">
    <property type="component" value="Unassembled WGS sequence"/>
</dbReference>
<dbReference type="InterPro" id="IPR013830">
    <property type="entry name" value="SGNH_hydro"/>
</dbReference>
<feature type="region of interest" description="Disordered" evidence="1">
    <location>
        <begin position="55"/>
        <end position="79"/>
    </location>
</feature>
<dbReference type="SUPFAM" id="SSF52266">
    <property type="entry name" value="SGNH hydrolase"/>
    <property type="match status" value="1"/>
</dbReference>
<dbReference type="RefSeq" id="WP_085482887.1">
    <property type="nucleotide sequence ID" value="NZ_FXAY01000001.1"/>
</dbReference>
<dbReference type="Gene3D" id="3.40.50.1110">
    <property type="entry name" value="SGNH hydrolase"/>
    <property type="match status" value="1"/>
</dbReference>
<feature type="compositionally biased region" description="Low complexity" evidence="1">
    <location>
        <begin position="57"/>
        <end position="70"/>
    </location>
</feature>
<evidence type="ECO:0000259" key="2">
    <source>
        <dbReference type="Pfam" id="PF13472"/>
    </source>
</evidence>
<dbReference type="STRING" id="150121.SAMN06296010_0669"/>
<evidence type="ECO:0000313" key="3">
    <source>
        <dbReference type="EMBL" id="SMG16119.1"/>
    </source>
</evidence>
<evidence type="ECO:0000256" key="1">
    <source>
        <dbReference type="SAM" id="MobiDB-lite"/>
    </source>
</evidence>